<protein>
    <recommendedName>
        <fullName evidence="4">Cytidyltransferase-like domain-containing protein</fullName>
    </recommendedName>
</protein>
<dbReference type="AlphaFoldDB" id="A0AAD8PGJ7"/>
<sequence length="607" mass="67929">MNIVVHDPNLSALLGDLRLHFSPDVISCVKFRSYTTNTRGSCRSCRFCAVSDSLLEVASIICRILGSGYKDLNVFFVVGDVDQLHSTFVLDYLRSLYSLVILTYSRYKKECGLYTQSETIGILHSTFYNLNLLPIHDWKGFLKDGACSSVFSATGNPRFIYLEGCKYMFDDFYAALEPLKKNEVKSGKLVSCSCSVDHRTLRRRKSIQGSSFDNTQLRILCSDSTSPGEDNSPGCRRSSAEGLQINSQTVERKEGAVTYKSASDQTPKGRLHSGYECNQENGKTVEESVYVITAEGLQMADFKYSSKDRGKKSQPIYSVSSLTSSDHSEAGNSWYCEGDSSGKLSLECYNRIRSIDCMANYEPSDVGIAARDVMFFENVMFCGTFDCLHFGHKYMLLLSFLSCGKSIQIGITGSDSMLNCKSDSHLIQSYEERLEAVEEYVNILKLLYRSKMFTPPTLDQCSTNGNTVISYQNCDFFTYLTESIALPDCEEALYHEFTVDKLCEEPKTQETSQVLSVTTFKLMDIYGPAGFMEDSYALVVSPESLSGAKRVNEYRCSHGLQGWPVLSGGFVFHPEHEATRKMLDKISSSRIRSELKVMSARRSTSIG</sequence>
<evidence type="ECO:0000313" key="2">
    <source>
        <dbReference type="EMBL" id="KAK1444969.1"/>
    </source>
</evidence>
<comment type="caution">
    <text evidence="2">The sequence shown here is derived from an EMBL/GenBank/DDBJ whole genome shotgun (WGS) entry which is preliminary data.</text>
</comment>
<accession>A0AAD8PGJ7</accession>
<proteinExistence type="predicted"/>
<dbReference type="Proteomes" id="UP001230268">
    <property type="component" value="Unassembled WGS sequence"/>
</dbReference>
<name>A0AAD8PGJ7_BABGI</name>
<feature type="region of interest" description="Disordered" evidence="1">
    <location>
        <begin position="223"/>
        <end position="278"/>
    </location>
</feature>
<reference evidence="2" key="1">
    <citation type="submission" date="2023-08" db="EMBL/GenBank/DDBJ databases">
        <title>Draft sequence of the Babesia gibsoni genome.</title>
        <authorList>
            <person name="Yamagishi J.Y."/>
            <person name="Xuan X.X."/>
        </authorList>
    </citation>
    <scope>NUCLEOTIDE SEQUENCE</scope>
    <source>
        <strain evidence="2">Azabu</strain>
    </source>
</reference>
<gene>
    <name evidence="2" type="ORF">BgAZ_108750</name>
</gene>
<dbReference type="EMBL" id="JAVEPI010000001">
    <property type="protein sequence ID" value="KAK1444969.1"/>
    <property type="molecule type" value="Genomic_DNA"/>
</dbReference>
<dbReference type="SUPFAM" id="SSF52374">
    <property type="entry name" value="Nucleotidylyl transferase"/>
    <property type="match status" value="1"/>
</dbReference>
<evidence type="ECO:0000313" key="3">
    <source>
        <dbReference type="Proteomes" id="UP001230268"/>
    </source>
</evidence>
<keyword evidence="3" id="KW-1185">Reference proteome</keyword>
<dbReference type="Gene3D" id="3.40.50.620">
    <property type="entry name" value="HUPs"/>
    <property type="match status" value="1"/>
</dbReference>
<organism evidence="2 3">
    <name type="scientific">Babesia gibsoni</name>
    <dbReference type="NCBI Taxonomy" id="33632"/>
    <lineage>
        <taxon>Eukaryota</taxon>
        <taxon>Sar</taxon>
        <taxon>Alveolata</taxon>
        <taxon>Apicomplexa</taxon>
        <taxon>Aconoidasida</taxon>
        <taxon>Piroplasmida</taxon>
        <taxon>Babesiidae</taxon>
        <taxon>Babesia</taxon>
    </lineage>
</organism>
<dbReference type="InterPro" id="IPR014729">
    <property type="entry name" value="Rossmann-like_a/b/a_fold"/>
</dbReference>
<evidence type="ECO:0000256" key="1">
    <source>
        <dbReference type="SAM" id="MobiDB-lite"/>
    </source>
</evidence>
<evidence type="ECO:0008006" key="4">
    <source>
        <dbReference type="Google" id="ProtNLM"/>
    </source>
</evidence>